<dbReference type="CDD" id="cd09272">
    <property type="entry name" value="RNase_HI_RT_Ty1"/>
    <property type="match status" value="1"/>
</dbReference>
<name>A0AA38TCU9_9ASTR</name>
<keyword evidence="3" id="KW-1185">Reference proteome</keyword>
<evidence type="ECO:0000313" key="2">
    <source>
        <dbReference type="EMBL" id="KAJ9557694.1"/>
    </source>
</evidence>
<sequence length="228" mass="25602">MMNCNLARTLADTSSKLDDSSAPISDPTLYHSLAGALQYLTFTQPDIALGGCPSTRRSTSGYCVFLGDNVISWSSKRQNTTSRSSAEAGYRGVLMRLQNLAGWESACALFHACFSPKHTKHPLYGLSFDDSRRLLCWHAFRSNHPKEVYEEETTKVAKYCGGHPLALKVLGSSLMNEDLLAWSDTYEMLVNKELNTDVQKVLRFSYGSLPSENFNELFKDIAFFCRRR</sequence>
<dbReference type="Proteomes" id="UP001172457">
    <property type="component" value="Chromosome 3"/>
</dbReference>
<dbReference type="InterPro" id="IPR042197">
    <property type="entry name" value="Apaf_helical"/>
</dbReference>
<dbReference type="EMBL" id="JARYMX010000003">
    <property type="protein sequence ID" value="KAJ9557694.1"/>
    <property type="molecule type" value="Genomic_DNA"/>
</dbReference>
<evidence type="ECO:0000313" key="3">
    <source>
        <dbReference type="Proteomes" id="UP001172457"/>
    </source>
</evidence>
<dbReference type="PANTHER" id="PTHR11439:SF524">
    <property type="entry name" value="RNA-DIRECTED DNA POLYMERASE, PROTEIN KINASE RLK-PELLE-DLSV FAMILY"/>
    <property type="match status" value="1"/>
</dbReference>
<dbReference type="Gene3D" id="1.10.8.430">
    <property type="entry name" value="Helical domain of apoptotic protease-activating factors"/>
    <property type="match status" value="1"/>
</dbReference>
<evidence type="ECO:0000256" key="1">
    <source>
        <dbReference type="ARBA" id="ARBA00022614"/>
    </source>
</evidence>
<organism evidence="2 3">
    <name type="scientific">Centaurea solstitialis</name>
    <name type="common">yellow star-thistle</name>
    <dbReference type="NCBI Taxonomy" id="347529"/>
    <lineage>
        <taxon>Eukaryota</taxon>
        <taxon>Viridiplantae</taxon>
        <taxon>Streptophyta</taxon>
        <taxon>Embryophyta</taxon>
        <taxon>Tracheophyta</taxon>
        <taxon>Spermatophyta</taxon>
        <taxon>Magnoliopsida</taxon>
        <taxon>eudicotyledons</taxon>
        <taxon>Gunneridae</taxon>
        <taxon>Pentapetalae</taxon>
        <taxon>asterids</taxon>
        <taxon>campanulids</taxon>
        <taxon>Asterales</taxon>
        <taxon>Asteraceae</taxon>
        <taxon>Carduoideae</taxon>
        <taxon>Cardueae</taxon>
        <taxon>Centaureinae</taxon>
        <taxon>Centaurea</taxon>
    </lineage>
</organism>
<dbReference type="SUPFAM" id="SSF52540">
    <property type="entry name" value="P-loop containing nucleoside triphosphate hydrolases"/>
    <property type="match status" value="1"/>
</dbReference>
<dbReference type="PANTHER" id="PTHR11439">
    <property type="entry name" value="GAG-POL-RELATED RETROTRANSPOSON"/>
    <property type="match status" value="1"/>
</dbReference>
<proteinExistence type="predicted"/>
<accession>A0AA38TCU9</accession>
<keyword evidence="1" id="KW-0433">Leucine-rich repeat</keyword>
<reference evidence="2" key="1">
    <citation type="submission" date="2023-03" db="EMBL/GenBank/DDBJ databases">
        <title>Chromosome-scale reference genome and RAD-based genetic map of yellow starthistle (Centaurea solstitialis) reveal putative structural variation and QTLs associated with invader traits.</title>
        <authorList>
            <person name="Reatini B."/>
            <person name="Cang F.A."/>
            <person name="Jiang Q."/>
            <person name="Mckibben M.T.W."/>
            <person name="Barker M.S."/>
            <person name="Rieseberg L.H."/>
            <person name="Dlugosch K.M."/>
        </authorList>
    </citation>
    <scope>NUCLEOTIDE SEQUENCE</scope>
    <source>
        <strain evidence="2">CAN-66</strain>
        <tissue evidence="2">Leaf</tissue>
    </source>
</reference>
<dbReference type="AlphaFoldDB" id="A0AA38TCU9"/>
<dbReference type="GO" id="GO:0043531">
    <property type="term" value="F:ADP binding"/>
    <property type="evidence" value="ECO:0007669"/>
    <property type="project" value="InterPro"/>
</dbReference>
<protein>
    <submittedName>
        <fullName evidence="2">Uncharacterized protein</fullName>
    </submittedName>
</protein>
<dbReference type="InterPro" id="IPR027417">
    <property type="entry name" value="P-loop_NTPase"/>
</dbReference>
<gene>
    <name evidence="2" type="ORF">OSB04_012308</name>
</gene>
<comment type="caution">
    <text evidence="2">The sequence shown here is derived from an EMBL/GenBank/DDBJ whole genome shotgun (WGS) entry which is preliminary data.</text>
</comment>